<evidence type="ECO:0000313" key="2">
    <source>
        <dbReference type="Proteomes" id="UP001207626"/>
    </source>
</evidence>
<name>A0ABT4DVT2_9BACL</name>
<dbReference type="Gene3D" id="3.30.200.20">
    <property type="entry name" value="Phosphorylase Kinase, domain 1"/>
    <property type="match status" value="1"/>
</dbReference>
<accession>A0ABT4DVT2</accession>
<keyword evidence="2" id="KW-1185">Reference proteome</keyword>
<sequence length="182" mass="21479">MIRKEHIEQILKSYFQDRVQAYKLIDNSWEDEYRYIAIVTTVNHGHVVVKCYSDPSTDSDKIDGWAHLALAYRQHGIHTPEFYRTEAGSYSVTMTVEGHLFYIWTEEFMPEKTMDDLELDMEDLPPDFLRQLGSCMGTMHMITLRNGMQYDWSSPYVLFDPEEENYEHALQLYDGFDEQHSG</sequence>
<evidence type="ECO:0008006" key="3">
    <source>
        <dbReference type="Google" id="ProtNLM"/>
    </source>
</evidence>
<dbReference type="Proteomes" id="UP001207626">
    <property type="component" value="Unassembled WGS sequence"/>
</dbReference>
<dbReference type="EMBL" id="JAMDLW010000023">
    <property type="protein sequence ID" value="MCY9521466.1"/>
    <property type="molecule type" value="Genomic_DNA"/>
</dbReference>
<proteinExistence type="predicted"/>
<evidence type="ECO:0000313" key="1">
    <source>
        <dbReference type="EMBL" id="MCY9521466.1"/>
    </source>
</evidence>
<reference evidence="1 2" key="1">
    <citation type="submission" date="2022-05" db="EMBL/GenBank/DDBJ databases">
        <title>Genome Sequencing of Bee-Associated Microbes.</title>
        <authorList>
            <person name="Dunlap C."/>
        </authorList>
    </citation>
    <scope>NUCLEOTIDE SEQUENCE [LARGE SCALE GENOMIC DNA]</scope>
    <source>
        <strain evidence="1 2">NRRL NRS-1438</strain>
    </source>
</reference>
<dbReference type="RefSeq" id="WP_268601492.1">
    <property type="nucleotide sequence ID" value="NZ_JAMDLV010000006.1"/>
</dbReference>
<dbReference type="InterPro" id="IPR011009">
    <property type="entry name" value="Kinase-like_dom_sf"/>
</dbReference>
<gene>
    <name evidence="1" type="ORF">M5X09_17635</name>
</gene>
<comment type="caution">
    <text evidence="1">The sequence shown here is derived from an EMBL/GenBank/DDBJ whole genome shotgun (WGS) entry which is preliminary data.</text>
</comment>
<organism evidence="1 2">
    <name type="scientific">Paenibacillus apiarius</name>
    <dbReference type="NCBI Taxonomy" id="46240"/>
    <lineage>
        <taxon>Bacteria</taxon>
        <taxon>Bacillati</taxon>
        <taxon>Bacillota</taxon>
        <taxon>Bacilli</taxon>
        <taxon>Bacillales</taxon>
        <taxon>Paenibacillaceae</taxon>
        <taxon>Paenibacillus</taxon>
    </lineage>
</organism>
<dbReference type="SUPFAM" id="SSF56112">
    <property type="entry name" value="Protein kinase-like (PK-like)"/>
    <property type="match status" value="1"/>
</dbReference>
<protein>
    <recommendedName>
        <fullName evidence="3">Aminoglycoside phosphotransferase domain-containing protein</fullName>
    </recommendedName>
</protein>